<accession>A0A7U2FE94</accession>
<proteinExistence type="predicted"/>
<keyword evidence="3" id="KW-1185">Reference proteome</keyword>
<gene>
    <name evidence="2" type="ORF">JI435_420130</name>
</gene>
<reference evidence="3" key="1">
    <citation type="journal article" date="2021" name="BMC Genomics">
        <title>Chromosome-level genome assembly and manually-curated proteome of model necrotroph Parastagonospora nodorum Sn15 reveals a genome-wide trove of candidate effector homologs, and redundancy of virulence-related functions within an accessory chromosome.</title>
        <authorList>
            <person name="Bertazzoni S."/>
            <person name="Jones D.A.B."/>
            <person name="Phan H.T."/>
            <person name="Tan K.-C."/>
            <person name="Hane J.K."/>
        </authorList>
    </citation>
    <scope>NUCLEOTIDE SEQUENCE [LARGE SCALE GENOMIC DNA]</scope>
    <source>
        <strain evidence="3">SN15 / ATCC MYA-4574 / FGSC 10173)</strain>
    </source>
</reference>
<evidence type="ECO:0000313" key="2">
    <source>
        <dbReference type="EMBL" id="QRD03690.1"/>
    </source>
</evidence>
<dbReference type="VEuPathDB" id="FungiDB:JI435_420130"/>
<organism evidence="2 3">
    <name type="scientific">Phaeosphaeria nodorum (strain SN15 / ATCC MYA-4574 / FGSC 10173)</name>
    <name type="common">Glume blotch fungus</name>
    <name type="synonym">Parastagonospora nodorum</name>
    <dbReference type="NCBI Taxonomy" id="321614"/>
    <lineage>
        <taxon>Eukaryota</taxon>
        <taxon>Fungi</taxon>
        <taxon>Dikarya</taxon>
        <taxon>Ascomycota</taxon>
        <taxon>Pezizomycotina</taxon>
        <taxon>Dothideomycetes</taxon>
        <taxon>Pleosporomycetidae</taxon>
        <taxon>Pleosporales</taxon>
        <taxon>Pleosporineae</taxon>
        <taxon>Phaeosphaeriaceae</taxon>
        <taxon>Parastagonospora</taxon>
    </lineage>
</organism>
<sequence>MLKEVRRESRFFQRQPRPHHVTSQKPTRYLVDHNARARRCRNCLWRR</sequence>
<dbReference type="EMBL" id="CP069037">
    <property type="protein sequence ID" value="QRD03690.1"/>
    <property type="molecule type" value="Genomic_DNA"/>
</dbReference>
<dbReference type="AlphaFoldDB" id="A0A7U2FE94"/>
<evidence type="ECO:0000313" key="3">
    <source>
        <dbReference type="Proteomes" id="UP000663193"/>
    </source>
</evidence>
<feature type="compositionally biased region" description="Basic and acidic residues" evidence="1">
    <location>
        <begin position="1"/>
        <end position="11"/>
    </location>
</feature>
<feature type="region of interest" description="Disordered" evidence="1">
    <location>
        <begin position="1"/>
        <end position="24"/>
    </location>
</feature>
<name>A0A7U2FE94_PHANO</name>
<dbReference type="Proteomes" id="UP000663193">
    <property type="component" value="Chromosome 15"/>
</dbReference>
<protein>
    <submittedName>
        <fullName evidence="2">Uncharacterized protein</fullName>
    </submittedName>
</protein>
<evidence type="ECO:0000256" key="1">
    <source>
        <dbReference type="SAM" id="MobiDB-lite"/>
    </source>
</evidence>